<proteinExistence type="predicted"/>
<evidence type="ECO:0000256" key="2">
    <source>
        <dbReference type="SAM" id="Phobius"/>
    </source>
</evidence>
<dbReference type="AlphaFoldDB" id="A0A4Q7V7Y7"/>
<keyword evidence="2" id="KW-1133">Transmembrane helix</keyword>
<accession>A0A4Q7V7Y7</accession>
<keyword evidence="2" id="KW-0812">Transmembrane</keyword>
<comment type="caution">
    <text evidence="3">The sequence shown here is derived from an EMBL/GenBank/DDBJ whole genome shotgun (WGS) entry which is preliminary data.</text>
</comment>
<gene>
    <name evidence="3" type="ORF">EV670_3651</name>
</gene>
<dbReference type="RefSeq" id="WP_207225106.1">
    <property type="nucleotide sequence ID" value="NZ_SHKP01000010.1"/>
</dbReference>
<dbReference type="Proteomes" id="UP000293671">
    <property type="component" value="Unassembled WGS sequence"/>
</dbReference>
<dbReference type="EMBL" id="SHKP01000010">
    <property type="protein sequence ID" value="RZT91974.1"/>
    <property type="molecule type" value="Genomic_DNA"/>
</dbReference>
<keyword evidence="4" id="KW-1185">Reference proteome</keyword>
<organism evidence="3 4">
    <name type="scientific">Rivibacter subsaxonicus</name>
    <dbReference type="NCBI Taxonomy" id="457575"/>
    <lineage>
        <taxon>Bacteria</taxon>
        <taxon>Pseudomonadati</taxon>
        <taxon>Pseudomonadota</taxon>
        <taxon>Betaproteobacteria</taxon>
        <taxon>Burkholderiales</taxon>
        <taxon>Rivibacter</taxon>
    </lineage>
</organism>
<protein>
    <submittedName>
        <fullName evidence="3">Uncharacterized protein</fullName>
    </submittedName>
</protein>
<sequence length="168" mass="17974">MNATAATPPAPPKNSGRSGFRWWLWLLVLALLAAGYFWVVLNWSYASGERAGWVQKFSKKGWICKTWEGELALVSLPGSTAEKFSFTVWDDATADEINKVMGKRVSLHYEQKVGLPTTCFGETRHIVTGVRVQDEIPLAPGVSVPGQPGGPSAEAASAARAASAASAP</sequence>
<reference evidence="3 4" key="1">
    <citation type="submission" date="2019-02" db="EMBL/GenBank/DDBJ databases">
        <title>Genomic Encyclopedia of Type Strains, Phase IV (KMG-IV): sequencing the most valuable type-strain genomes for metagenomic binning, comparative biology and taxonomic classification.</title>
        <authorList>
            <person name="Goeker M."/>
        </authorList>
    </citation>
    <scope>NUCLEOTIDE SEQUENCE [LARGE SCALE GENOMIC DNA]</scope>
    <source>
        <strain evidence="3 4">DSM 19570</strain>
    </source>
</reference>
<feature type="transmembrane region" description="Helical" evidence="2">
    <location>
        <begin position="22"/>
        <end position="41"/>
    </location>
</feature>
<evidence type="ECO:0000256" key="1">
    <source>
        <dbReference type="SAM" id="MobiDB-lite"/>
    </source>
</evidence>
<feature type="region of interest" description="Disordered" evidence="1">
    <location>
        <begin position="140"/>
        <end position="168"/>
    </location>
</feature>
<name>A0A4Q7V7Y7_9BURK</name>
<keyword evidence="2" id="KW-0472">Membrane</keyword>
<evidence type="ECO:0000313" key="3">
    <source>
        <dbReference type="EMBL" id="RZT91974.1"/>
    </source>
</evidence>
<evidence type="ECO:0000313" key="4">
    <source>
        <dbReference type="Proteomes" id="UP000293671"/>
    </source>
</evidence>